<dbReference type="InterPro" id="IPR037401">
    <property type="entry name" value="SnoaL-like"/>
</dbReference>
<dbReference type="Gene3D" id="3.10.450.50">
    <property type="match status" value="1"/>
</dbReference>
<organism evidence="2 3">
    <name type="scientific">Actinoallomurus vinaceus</name>
    <dbReference type="NCBI Taxonomy" id="1080074"/>
    <lineage>
        <taxon>Bacteria</taxon>
        <taxon>Bacillati</taxon>
        <taxon>Actinomycetota</taxon>
        <taxon>Actinomycetes</taxon>
        <taxon>Streptosporangiales</taxon>
        <taxon>Thermomonosporaceae</taxon>
        <taxon>Actinoallomurus</taxon>
    </lineage>
</organism>
<dbReference type="RefSeq" id="WP_345443066.1">
    <property type="nucleotide sequence ID" value="NZ_BAABHK010000028.1"/>
</dbReference>
<dbReference type="SUPFAM" id="SSF54427">
    <property type="entry name" value="NTF2-like"/>
    <property type="match status" value="1"/>
</dbReference>
<sequence length="153" mass="17758">MADWHSVHEKVVASFAASWDRPEPHAWDGLLTEDVELNQPLLPCVKGRHQWWEEAGRLLAFLPDLRSDVLSWTGHEDILFIEHRLNATVGRVPARIPAVDKIWITDSGKVLRRDAFFDPLSFAQLVLRQPSTWLPWWRSGLEPLAGRRRFHIK</sequence>
<accession>A0ABP8UUB1</accession>
<proteinExistence type="predicted"/>
<dbReference type="InterPro" id="IPR032710">
    <property type="entry name" value="NTF2-like_dom_sf"/>
</dbReference>
<evidence type="ECO:0000259" key="1">
    <source>
        <dbReference type="Pfam" id="PF12680"/>
    </source>
</evidence>
<feature type="domain" description="SnoaL-like" evidence="1">
    <location>
        <begin position="13"/>
        <end position="110"/>
    </location>
</feature>
<dbReference type="Proteomes" id="UP001501442">
    <property type="component" value="Unassembled WGS sequence"/>
</dbReference>
<evidence type="ECO:0000313" key="2">
    <source>
        <dbReference type="EMBL" id="GAA4639572.1"/>
    </source>
</evidence>
<keyword evidence="3" id="KW-1185">Reference proteome</keyword>
<comment type="caution">
    <text evidence="2">The sequence shown here is derived from an EMBL/GenBank/DDBJ whole genome shotgun (WGS) entry which is preliminary data.</text>
</comment>
<protein>
    <recommendedName>
        <fullName evidence="1">SnoaL-like domain-containing protein</fullName>
    </recommendedName>
</protein>
<name>A0ABP8UUB1_9ACTN</name>
<dbReference type="Pfam" id="PF12680">
    <property type="entry name" value="SnoaL_2"/>
    <property type="match status" value="1"/>
</dbReference>
<gene>
    <name evidence="2" type="ORF">GCM10023196_101690</name>
</gene>
<evidence type="ECO:0000313" key="3">
    <source>
        <dbReference type="Proteomes" id="UP001501442"/>
    </source>
</evidence>
<dbReference type="EMBL" id="BAABHK010000028">
    <property type="protein sequence ID" value="GAA4639572.1"/>
    <property type="molecule type" value="Genomic_DNA"/>
</dbReference>
<reference evidence="3" key="1">
    <citation type="journal article" date="2019" name="Int. J. Syst. Evol. Microbiol.">
        <title>The Global Catalogue of Microorganisms (GCM) 10K type strain sequencing project: providing services to taxonomists for standard genome sequencing and annotation.</title>
        <authorList>
            <consortium name="The Broad Institute Genomics Platform"/>
            <consortium name="The Broad Institute Genome Sequencing Center for Infectious Disease"/>
            <person name="Wu L."/>
            <person name="Ma J."/>
        </authorList>
    </citation>
    <scope>NUCLEOTIDE SEQUENCE [LARGE SCALE GENOMIC DNA]</scope>
    <source>
        <strain evidence="3">JCM 17939</strain>
    </source>
</reference>